<feature type="domain" description="2TM" evidence="2">
    <location>
        <begin position="17"/>
        <end position="94"/>
    </location>
</feature>
<keyword evidence="1" id="KW-0472">Membrane</keyword>
<evidence type="ECO:0000313" key="3">
    <source>
        <dbReference type="EMBL" id="KFF27610.1"/>
    </source>
</evidence>
<evidence type="ECO:0000313" key="4">
    <source>
        <dbReference type="Proteomes" id="UP000028709"/>
    </source>
</evidence>
<dbReference type="KEGG" id="cpip:CJF12_14170"/>
<gene>
    <name evidence="3" type="ORF">IQ37_10330</name>
</gene>
<name>A0A086BF96_9FLAO</name>
<proteinExistence type="predicted"/>
<evidence type="ECO:0000256" key="1">
    <source>
        <dbReference type="SAM" id="Phobius"/>
    </source>
</evidence>
<dbReference type="STRING" id="558152.IQ37_10330"/>
<feature type="transmembrane region" description="Helical" evidence="1">
    <location>
        <begin position="58"/>
        <end position="81"/>
    </location>
</feature>
<keyword evidence="1" id="KW-1133">Transmembrane helix</keyword>
<dbReference type="Pfam" id="PF13239">
    <property type="entry name" value="2TM"/>
    <property type="match status" value="1"/>
</dbReference>
<evidence type="ECO:0000259" key="2">
    <source>
        <dbReference type="Pfam" id="PF13239"/>
    </source>
</evidence>
<sequence length="102" mass="12318">MKKEIMEKHFNNTPEYQQAYERVRQLKRFYKSLMWFGIISGILFFNDLFEHGKIELSLFQGSIILAIWGIILTVRAVRLFIFDSDWERDILNKELNKSKPKF</sequence>
<dbReference type="EMBL" id="JPRJ01000016">
    <property type="protein sequence ID" value="KFF27610.1"/>
    <property type="molecule type" value="Genomic_DNA"/>
</dbReference>
<dbReference type="OrthoDB" id="1260494at2"/>
<dbReference type="AlphaFoldDB" id="A0A086BF96"/>
<protein>
    <recommendedName>
        <fullName evidence="2">2TM domain-containing protein</fullName>
    </recommendedName>
</protein>
<dbReference type="Proteomes" id="UP000028709">
    <property type="component" value="Unassembled WGS sequence"/>
</dbReference>
<keyword evidence="4" id="KW-1185">Reference proteome</keyword>
<organism evidence="3 4">
    <name type="scientific">Chryseobacterium piperi</name>
    <dbReference type="NCBI Taxonomy" id="558152"/>
    <lineage>
        <taxon>Bacteria</taxon>
        <taxon>Pseudomonadati</taxon>
        <taxon>Bacteroidota</taxon>
        <taxon>Flavobacteriia</taxon>
        <taxon>Flavobacteriales</taxon>
        <taxon>Weeksellaceae</taxon>
        <taxon>Chryseobacterium group</taxon>
        <taxon>Chryseobacterium</taxon>
    </lineage>
</organism>
<accession>A0A086BF96</accession>
<comment type="caution">
    <text evidence="3">The sequence shown here is derived from an EMBL/GenBank/DDBJ whole genome shotgun (WGS) entry which is preliminary data.</text>
</comment>
<dbReference type="eggNOG" id="ENOG5033YM9">
    <property type="taxonomic scope" value="Bacteria"/>
</dbReference>
<dbReference type="RefSeq" id="WP_034684622.1">
    <property type="nucleotide sequence ID" value="NZ_JPRJ01000016.1"/>
</dbReference>
<dbReference type="InterPro" id="IPR025698">
    <property type="entry name" value="2TM_dom"/>
</dbReference>
<feature type="transmembrane region" description="Helical" evidence="1">
    <location>
        <begin position="29"/>
        <end position="46"/>
    </location>
</feature>
<reference evidence="3 4" key="1">
    <citation type="submission" date="2014-07" db="EMBL/GenBank/DDBJ databases">
        <title>Genome of Chryseobacterium piperi CTM.</title>
        <authorList>
            <person name="Pipes S.E."/>
            <person name="Stropko S.J."/>
            <person name="Newman J.D."/>
        </authorList>
    </citation>
    <scope>NUCLEOTIDE SEQUENCE [LARGE SCALE GENOMIC DNA]</scope>
    <source>
        <strain evidence="3 4">CTM</strain>
    </source>
</reference>
<keyword evidence="1" id="KW-0812">Transmembrane</keyword>